<keyword evidence="4" id="KW-1185">Reference proteome</keyword>
<dbReference type="PANTHER" id="PTHR12295">
    <property type="entry name" value="FURRY-RELATED"/>
    <property type="match status" value="1"/>
</dbReference>
<gene>
    <name evidence="3" type="ORF">FVE85_1568</name>
</gene>
<evidence type="ECO:0000313" key="3">
    <source>
        <dbReference type="EMBL" id="KAA8495413.1"/>
    </source>
</evidence>
<comment type="caution">
    <text evidence="3">The sequence shown here is derived from an EMBL/GenBank/DDBJ whole genome shotgun (WGS) entry which is preliminary data.</text>
</comment>
<sequence length="2856" mass="315359">MSTSDTSDLTGEIFMTPRAEKPKSTRFRAGISEGTSGAHPSGAGNSVLSPGKRSVKSRSGADSASIHHDVERVHADADSLSNPGPRSGNSSTFTKRSKGKHAPHALKKAKAGDKSGSLSASKSVTGERPSAGETTAPFGGVPISDGILLMRAVVDRVQREALELIKDLIPREDRRVLGLDGTNTTPSESRNFADTSRPEAGIGQFLGARLLGGAHASAGGIVAGVMPVAGAGVNTAGVGAQGQTTQTKDSNVSSTAAPNSAGAKDLGYQVLSDVLPVRIDPLFSSGEARFPSSLGACSQFRTDRFSGTQQWSLDIETSSGRPRSFIDLLLVCSQIEAGNEIIWDNLLRLLHWREFILFSDSADLVGRQHSFSSFAKVGRVQSTSKIRPESLTALVTRATSGKVTALEEAWLRMLITVEFVLSYILIEFLYAHQGQLNAGGLSLNSGYLGNGNLSTADNRGSGTFTADSQPVARMRSMIRSHAIASIKMFGVPFRAVSTWEEATLQNQRIIVEMYGRILAFLDYPGSYASGAIEFKGILELELKKLSKVTLADVQDTVGLPKLPLNRALVHTPFFKAEESKQTRTLRDSVLQLEVLYNLRFCNLGYAHDHPDDSVALFRLFLGLVSSVRKPEVMLALADVLIELLGSMDPSEIPDSNGWDRVITDLFRMFYTQKILASTYPVCAALLAFQNESFYLENSKLFFRECMRIIEVPKSGKANQSLRSGAFRALAVFFFFDLKRSVQRNWSRVSQRVMDLFELFLISNSGTLLMEPEGPELIVSVMESLCRYADHDFLMNFFTALFEARHCRTESVTIGLRAYLNVIALVEEERELESRGRSSSRPRQSGAVAADMERILDLGDVSRDMDSEHDNNNYKNNTHASRSSLDQVSTKDHNALDATTKSVTGQEISNGLVSSAYLSARVTRILVEASRFVRSEVISSIQSHRWEQQNELERDEGVARNYSRLLLGIECWTRALRLVPGDALGYLHPQMIWPGSKSLILSWLVHPNRDVRTLACELIQILFLRCRVLRSSLLREVTVLAFEPILSLMRPEPVILSPIIRLVRQLLEYQSFFVWKLGSEVVDRDPFDSSTREQGRWDSDTSVMNLVGGLILHCLCSPDVAVRNSASEALHGLSKLRNVFQLNKVKDLKPSLWRTSIADFARCIPVPSSSTTAAPTIGDQQDKGRIVSALALSDADREWRQVLVHFVSSCTAAKVAEMPPAISMTWNQILSSVPRIAASLLDAPKKTGYGVANLEFAKNRNAKVAPWFVPYWTSYLQNYIYFLCAAARCTGSVQDVYRALRADTADAQEDCNCHISGEAVRSFLQLLIRAWGGGDDPDILDLPEDVRNIIHGALSLVHPFAVDSLFAELDAELETPIFLLDEAASPSRHATKDKKAGRLRRNEGILYQIEYVYMVVARRMSTCGLLFTHSATLKSVVKHVRRVLHYFMTRRGHGLADLNGSTTATPKHPLYFLELVQILIHDQNEKSQSRVATTAAEALDVKTRTGLFDLLHSWFFSEHRSRFVNGPPVSKARKESSQANLQSSWGLDQAPSHLETTGLLEKLTESSSLIKSMSLCLMGGSWRSDPDLLIEASEPLVPTSNELKIIQWATAVFQSGISADIGAVRAGLIAYVRATPFFGNLLIDLCYPTHEGDKSRLAAVHFFITLCQIMLVKLQNMPKHARNMHHAAEYEFHAKIMTMCLLALLADRTGASLHQIAGTHVKILGLQVLQLLFQHHMHPPEDVGDSSLQHERRLGFDSVSQLERVSFVPRLIEELEEVVDDLCDFLTTELKFLAVFIALEMITRLQHSFLGHEEIRRAVRALSHFVRVLTPSTPQIETVTRHLMMLSLKYASENTSSIQDIWMAYAEKCIAVGMSLVLAWTVQSLRHFNADNALRIVLYKSISLAFLRKHPRSTVEGFCRVVFSSAVTLRAMAYADPHSSEVLVSEIRDLLTKKPELTFPVDPFANVDVPAAEPSFPISYSDGALVLLSDLAYESGDELRPFLPWLLHGALIRLDCSLPIVSYDCKLLVCHLVHALVIRQPGRFPSKAEYDEAEQEVQKLFSVVLSSKPSLTFWSWDESEALNAKISSFVDLVVAPLSRVEIRLCQTWSTHALLFASSARSFHFVYRSLQVLCGLKPSLDAELLRVLILGLCSCTEGAKYDQTRDIVSELWLTIATITCSAETRSLYLYPQLLWAAVAYIQGGTGAGTISALRVICSYFSKLASWGQDSEYIRFVQGLLPQELSKRSRDFVPALVESGALWVPETSQIASMLLAVMALPITDTARLVMSDGSPKEIFLMRLTASLLPWLVSVLLERDDYSQVGINAKVLRMPRRVGNLSRVVSLRGNSSSPHDLSRSNSGDMDVGRQMLKQCHSQLRQEWFERLGQVSKAGPKSDENIPTESENAGFSNAEGSALKDANVERMDGDLASPGISTSEDDFGHARRLRKVRNALFDSNGVADEFKIIPWSADLIVESLSKVFDSDSLPEVVSHWLSVLCKVSGCMTLSHAFAVYAENNVNLTSTDFLQLIRIPLCSSFFPDLAPEFLEILLSGLRVAPKDGYLQKSLLDLLATALPEMSEEAVDKICETSSVYIFEPVADSLQGMHAKEAAQVMSLALSKFEWRQSGTDFYSPYEHENESHSRARELEVQDMTRARMTENLELILDTLQSTSTPCTHELPYSVSLHDDLMPMFETMALDDLGKSALRLGESAADREPGVWDDVVGRKQSSRVTTVLTSRTQDSGMSKRESLFGRILPARSASMSQSAVPGRERESTGTGKRMSDQMGDMPKNLSRGFADTWEGAGAKVSSGSTVAVSEAAGPPERSSQPVRLIPSMLKSLMSSGAPRATTSTAGANGQR</sequence>
<protein>
    <submittedName>
        <fullName evidence="3">Cell morphogenesis protein PAG1</fullName>
    </submittedName>
</protein>
<dbReference type="Pfam" id="PF14228">
    <property type="entry name" value="MOR2-PAG1_mid"/>
    <property type="match status" value="1"/>
</dbReference>
<proteinExistence type="predicted"/>
<feature type="compositionally biased region" description="Polar residues" evidence="1">
    <location>
        <begin position="181"/>
        <end position="194"/>
    </location>
</feature>
<dbReference type="EMBL" id="VRMN01000003">
    <property type="protein sequence ID" value="KAA8495413.1"/>
    <property type="molecule type" value="Genomic_DNA"/>
</dbReference>
<dbReference type="GO" id="GO:0030427">
    <property type="term" value="C:site of polarized growth"/>
    <property type="evidence" value="ECO:0007669"/>
    <property type="project" value="TreeGrafter"/>
</dbReference>
<feature type="compositionally biased region" description="Polar residues" evidence="1">
    <location>
        <begin position="2845"/>
        <end position="2856"/>
    </location>
</feature>
<feature type="compositionally biased region" description="Basic and acidic residues" evidence="1">
    <location>
        <begin position="65"/>
        <end position="77"/>
    </location>
</feature>
<feature type="region of interest" description="Disordered" evidence="1">
    <location>
        <begin position="240"/>
        <end position="260"/>
    </location>
</feature>
<dbReference type="SUPFAM" id="SSF48371">
    <property type="entry name" value="ARM repeat"/>
    <property type="match status" value="2"/>
</dbReference>
<dbReference type="Proteomes" id="UP000324585">
    <property type="component" value="Unassembled WGS sequence"/>
</dbReference>
<feature type="region of interest" description="Disordered" evidence="1">
    <location>
        <begin position="861"/>
        <end position="887"/>
    </location>
</feature>
<feature type="compositionally biased region" description="Polar residues" evidence="1">
    <location>
        <begin position="79"/>
        <end position="94"/>
    </location>
</feature>
<dbReference type="PANTHER" id="PTHR12295:SF30">
    <property type="entry name" value="PROTEIN FURRY"/>
    <property type="match status" value="1"/>
</dbReference>
<reference evidence="4" key="1">
    <citation type="journal article" date="2019" name="Nat. Commun.">
        <title>Expansion of phycobilisome linker gene families in mesophilic red algae.</title>
        <authorList>
            <person name="Lee J."/>
            <person name="Kim D."/>
            <person name="Bhattacharya D."/>
            <person name="Yoon H.S."/>
        </authorList>
    </citation>
    <scope>NUCLEOTIDE SEQUENCE [LARGE SCALE GENOMIC DNA]</scope>
    <source>
        <strain evidence="4">CCMP 1328</strain>
    </source>
</reference>
<feature type="compositionally biased region" description="Polar residues" evidence="1">
    <location>
        <begin position="2396"/>
        <end position="2407"/>
    </location>
</feature>
<name>A0A5J4YXM2_PORPP</name>
<dbReference type="GO" id="GO:0005938">
    <property type="term" value="C:cell cortex"/>
    <property type="evidence" value="ECO:0007669"/>
    <property type="project" value="TreeGrafter"/>
</dbReference>
<dbReference type="InterPro" id="IPR039867">
    <property type="entry name" value="Furry/Tao3/Mor2"/>
</dbReference>
<organism evidence="3 4">
    <name type="scientific">Porphyridium purpureum</name>
    <name type="common">Red alga</name>
    <name type="synonym">Porphyridium cruentum</name>
    <dbReference type="NCBI Taxonomy" id="35688"/>
    <lineage>
        <taxon>Eukaryota</taxon>
        <taxon>Rhodophyta</taxon>
        <taxon>Bangiophyceae</taxon>
        <taxon>Porphyridiales</taxon>
        <taxon>Porphyridiaceae</taxon>
        <taxon>Porphyridium</taxon>
    </lineage>
</organism>
<feature type="compositionally biased region" description="Basic residues" evidence="1">
    <location>
        <begin position="95"/>
        <end position="109"/>
    </location>
</feature>
<dbReference type="GO" id="GO:0000902">
    <property type="term" value="P:cell morphogenesis"/>
    <property type="evidence" value="ECO:0007669"/>
    <property type="project" value="InterPro"/>
</dbReference>
<dbReference type="InterPro" id="IPR029473">
    <property type="entry name" value="MOR2-PAG1_mid"/>
</dbReference>
<evidence type="ECO:0000313" key="4">
    <source>
        <dbReference type="Proteomes" id="UP000324585"/>
    </source>
</evidence>
<feature type="compositionally biased region" description="Polar residues" evidence="1">
    <location>
        <begin position="241"/>
        <end position="258"/>
    </location>
</feature>
<feature type="region of interest" description="Disordered" evidence="1">
    <location>
        <begin position="1"/>
        <end position="139"/>
    </location>
</feature>
<dbReference type="OrthoDB" id="6287725at2759"/>
<evidence type="ECO:0000259" key="2">
    <source>
        <dbReference type="Pfam" id="PF14228"/>
    </source>
</evidence>
<feature type="compositionally biased region" description="Polar residues" evidence="1">
    <location>
        <begin position="872"/>
        <end position="887"/>
    </location>
</feature>
<feature type="region of interest" description="Disordered" evidence="1">
    <location>
        <begin position="178"/>
        <end position="198"/>
    </location>
</feature>
<feature type="compositionally biased region" description="Basic and acidic residues" evidence="1">
    <location>
        <begin position="861"/>
        <end position="871"/>
    </location>
</feature>
<feature type="region of interest" description="Disordered" evidence="1">
    <location>
        <begin position="2755"/>
        <end position="2856"/>
    </location>
</feature>
<feature type="domain" description="Cell morphogenesis central region" evidence="2">
    <location>
        <begin position="1977"/>
        <end position="2153"/>
    </location>
</feature>
<feature type="region of interest" description="Disordered" evidence="1">
    <location>
        <begin position="2387"/>
        <end position="2407"/>
    </location>
</feature>
<dbReference type="InterPro" id="IPR016024">
    <property type="entry name" value="ARM-type_fold"/>
</dbReference>
<accession>A0A5J4YXM2</accession>
<evidence type="ECO:0000256" key="1">
    <source>
        <dbReference type="SAM" id="MobiDB-lite"/>
    </source>
</evidence>